<dbReference type="EMBL" id="LBTW01000076">
    <property type="protein sequence ID" value="KKQ46573.1"/>
    <property type="molecule type" value="Genomic_DNA"/>
</dbReference>
<dbReference type="Gene3D" id="3.40.50.12780">
    <property type="entry name" value="N-terminal domain of ligase-like"/>
    <property type="match status" value="1"/>
</dbReference>
<comment type="caution">
    <text evidence="1">The sequence shown here is derived from an EMBL/GenBank/DDBJ whole genome shotgun (WGS) entry which is preliminary data.</text>
</comment>
<gene>
    <name evidence="1" type="ORF">US67_C0076G0002</name>
</gene>
<sequence length="509" mass="59020">MTDDFISYRDFEDVDRILSILPDRSEEYWLRGSLENGYKVFELLRDKIPVYKKYLLKHNIDIRSIKSPDDFHKLPIMVKEDYLKHFKFEELLIGGPDDIKSFYMSSGSSGEPSVWPRLEISNIAYSYFVNFYYTFYWKIDKRKTLYISALDLGVWASGNLQFHAASYCAHRHSFTFANPGADYPYIYQTLKKLSEYYDQIIIASYPSFARRLLDYLESKKDINIKKLNIHFMLGGEPHTVEWRQYILQKIGLPKEDLTGVMDYYGTSDSGGPGSSTPLTTLIQNLCLNDNNLCFELFNQRTVPSLFQQNPTLYVESVNGNILVSYPGQLPLCRYDSGDTGGVLKYSEVIDKLSKCGYDVLSILKKRGFYNSVWKWSFVYLTGRSDLSINIGGAIVYPRDIEGLFFSALTRNINSFKLSVENDEEQKQRFIIYLELIPNCNLSKTETTVLKMKIKKQVMRKLLDANFDYRSSYEADRVACDPQIKICKFQKPPFDLDVGRPKPLFVRKAC</sequence>
<dbReference type="InterPro" id="IPR042099">
    <property type="entry name" value="ANL_N_sf"/>
</dbReference>
<dbReference type="PANTHER" id="PTHR43845:SF1">
    <property type="entry name" value="BLR5969 PROTEIN"/>
    <property type="match status" value="1"/>
</dbReference>
<protein>
    <recommendedName>
        <fullName evidence="3">Phenylacetate-CoA ligase</fullName>
    </recommendedName>
</protein>
<dbReference type="PANTHER" id="PTHR43845">
    <property type="entry name" value="BLR5969 PROTEIN"/>
    <property type="match status" value="1"/>
</dbReference>
<organism evidence="1 2">
    <name type="scientific">Candidatus Woesebacteria bacterium GW2011_GWD1_38_10</name>
    <dbReference type="NCBI Taxonomy" id="1618592"/>
    <lineage>
        <taxon>Bacteria</taxon>
        <taxon>Candidatus Woeseibacteriota</taxon>
    </lineage>
</organism>
<evidence type="ECO:0000313" key="1">
    <source>
        <dbReference type="EMBL" id="KKQ46573.1"/>
    </source>
</evidence>
<dbReference type="Proteomes" id="UP000034366">
    <property type="component" value="Unassembled WGS sequence"/>
</dbReference>
<dbReference type="SUPFAM" id="SSF56801">
    <property type="entry name" value="Acetyl-CoA synthetase-like"/>
    <property type="match status" value="1"/>
</dbReference>
<proteinExistence type="predicted"/>
<name>A0A0G0HTV1_9BACT</name>
<accession>A0A0G0HTV1</accession>
<evidence type="ECO:0008006" key="3">
    <source>
        <dbReference type="Google" id="ProtNLM"/>
    </source>
</evidence>
<evidence type="ECO:0000313" key="2">
    <source>
        <dbReference type="Proteomes" id="UP000034366"/>
    </source>
</evidence>
<dbReference type="AlphaFoldDB" id="A0A0G0HTV1"/>
<reference evidence="1 2" key="1">
    <citation type="journal article" date="2015" name="Nature">
        <title>rRNA introns, odd ribosomes, and small enigmatic genomes across a large radiation of phyla.</title>
        <authorList>
            <person name="Brown C.T."/>
            <person name="Hug L.A."/>
            <person name="Thomas B.C."/>
            <person name="Sharon I."/>
            <person name="Castelle C.J."/>
            <person name="Singh A."/>
            <person name="Wilkins M.J."/>
            <person name="Williams K.H."/>
            <person name="Banfield J.F."/>
        </authorList>
    </citation>
    <scope>NUCLEOTIDE SEQUENCE [LARGE SCALE GENOMIC DNA]</scope>
</reference>